<dbReference type="FunCoup" id="A0A6J2XEH6">
    <property type="interactions" value="1"/>
</dbReference>
<evidence type="ECO:0000256" key="4">
    <source>
        <dbReference type="ARBA" id="ARBA00022490"/>
    </source>
</evidence>
<dbReference type="GeneID" id="115877346"/>
<sequence>MYNIKGPSKIVAKTTRRGISQSIENYKDYGKNKLVDDDNNICNNVPKIVFQKRTVPCSNKQESMTPEQVDVIKFIHESWSTVISEYEQQPEDRNHTVCFFQEENCDKLQDFKPFDLESWWGKRLYAHITSSTETLKD</sequence>
<dbReference type="Proteomes" id="UP000504635">
    <property type="component" value="Unplaced"/>
</dbReference>
<evidence type="ECO:0000313" key="6">
    <source>
        <dbReference type="Proteomes" id="UP000504635"/>
    </source>
</evidence>
<gene>
    <name evidence="7" type="primary">LOC115877346</name>
</gene>
<accession>A0A6J2XEH6</accession>
<dbReference type="RefSeq" id="XP_030749350.1">
    <property type="nucleotide sequence ID" value="XM_030893490.1"/>
</dbReference>
<evidence type="ECO:0000256" key="2">
    <source>
        <dbReference type="ARBA" id="ARBA00004210"/>
    </source>
</evidence>
<dbReference type="GO" id="GO:0005634">
    <property type="term" value="C:nucleus"/>
    <property type="evidence" value="ECO:0007669"/>
    <property type="project" value="UniProtKB-SubCell"/>
</dbReference>
<dbReference type="InParanoid" id="A0A6J2XEH6"/>
<keyword evidence="4" id="KW-0963">Cytoplasm</keyword>
<evidence type="ECO:0000256" key="5">
    <source>
        <dbReference type="ARBA" id="ARBA00023242"/>
    </source>
</evidence>
<reference evidence="7" key="1">
    <citation type="submission" date="2025-08" db="UniProtKB">
        <authorList>
            <consortium name="RefSeq"/>
        </authorList>
    </citation>
    <scope>IDENTIFICATION</scope>
    <source>
        <tissue evidence="7">Gonads</tissue>
    </source>
</reference>
<dbReference type="Pfam" id="PF14799">
    <property type="entry name" value="FAM195"/>
    <property type="match status" value="1"/>
</dbReference>
<dbReference type="AlphaFoldDB" id="A0A6J2XEH6"/>
<evidence type="ECO:0000256" key="1">
    <source>
        <dbReference type="ARBA" id="ARBA00004123"/>
    </source>
</evidence>
<keyword evidence="5" id="KW-0539">Nucleus</keyword>
<dbReference type="KEGG" id="soy:115877346"/>
<organism evidence="6 7">
    <name type="scientific">Sitophilus oryzae</name>
    <name type="common">Rice weevil</name>
    <name type="synonym">Curculio oryzae</name>
    <dbReference type="NCBI Taxonomy" id="7048"/>
    <lineage>
        <taxon>Eukaryota</taxon>
        <taxon>Metazoa</taxon>
        <taxon>Ecdysozoa</taxon>
        <taxon>Arthropoda</taxon>
        <taxon>Hexapoda</taxon>
        <taxon>Insecta</taxon>
        <taxon>Pterygota</taxon>
        <taxon>Neoptera</taxon>
        <taxon>Endopterygota</taxon>
        <taxon>Coleoptera</taxon>
        <taxon>Polyphaga</taxon>
        <taxon>Cucujiformia</taxon>
        <taxon>Curculionidae</taxon>
        <taxon>Dryophthorinae</taxon>
        <taxon>Sitophilus</taxon>
    </lineage>
</organism>
<evidence type="ECO:0000313" key="7">
    <source>
        <dbReference type="RefSeq" id="XP_030749350.1"/>
    </source>
</evidence>
<dbReference type="InterPro" id="IPR029428">
    <property type="entry name" value="MCRIP"/>
</dbReference>
<comment type="subcellular location">
    <subcellularLocation>
        <location evidence="2">Cytoplasm</location>
        <location evidence="2">Stress granule</location>
    </subcellularLocation>
    <subcellularLocation>
        <location evidence="1">Nucleus</location>
    </subcellularLocation>
</comment>
<protein>
    <submittedName>
        <fullName evidence="7">MAPK regulated corepressor interacting protein 2</fullName>
    </submittedName>
</protein>
<evidence type="ECO:0000256" key="3">
    <source>
        <dbReference type="ARBA" id="ARBA00010821"/>
    </source>
</evidence>
<dbReference type="OrthoDB" id="9983138at2759"/>
<comment type="similarity">
    <text evidence="3">Belongs to the MCRIP family.</text>
</comment>
<name>A0A6J2XEH6_SITOR</name>
<keyword evidence="6" id="KW-1185">Reference proteome</keyword>
<dbReference type="GO" id="GO:0010494">
    <property type="term" value="C:cytoplasmic stress granule"/>
    <property type="evidence" value="ECO:0007669"/>
    <property type="project" value="UniProtKB-SubCell"/>
</dbReference>
<proteinExistence type="inferred from homology"/>